<dbReference type="Proteomes" id="UP000887578">
    <property type="component" value="Unplaced"/>
</dbReference>
<dbReference type="AlphaFoldDB" id="A0A914PSN5"/>
<evidence type="ECO:0000313" key="2">
    <source>
        <dbReference type="Proteomes" id="UP000887578"/>
    </source>
</evidence>
<protein>
    <submittedName>
        <fullName evidence="3">DUF38 domain-containing protein</fullName>
    </submittedName>
</protein>
<dbReference type="WBParaSite" id="PDA_v2.g17847.t1">
    <property type="protein sequence ID" value="PDA_v2.g17847.t1"/>
    <property type="gene ID" value="PDA_v2.g17847"/>
</dbReference>
<sequence length="311" mass="37102">MDLPNLNKPALSSRKRKAKESNDSSKIIPSKRTGFFSTFHQQSFAFPNSIMYYITMKSAKIHRKMIKICKQFFAQKPFLIISRLCYDRENGWHIWLNGKRINLEHQICSRFWFTNELNLCRYSFNEDNVLSSLMPKVFRSDIQELQIQSQNISYKDLIFLASNCINVRFDTVTVMDGNGSVVPMEKIVEALPKLERFKFELHENSAAETITAKTVEELIKIPHFSNLDEFYLDEIPDTFEIETFFEYIKKNKKTKFWFEFSDKIFVDYQLRLDRIVQEIVFSENHGYKPPWILYKGVSHRKELHELFFLYR</sequence>
<proteinExistence type="predicted"/>
<name>A0A914PSN5_9BILA</name>
<evidence type="ECO:0000256" key="1">
    <source>
        <dbReference type="SAM" id="MobiDB-lite"/>
    </source>
</evidence>
<accession>A0A914PSN5</accession>
<evidence type="ECO:0000313" key="3">
    <source>
        <dbReference type="WBParaSite" id="PDA_v2.g17847.t1"/>
    </source>
</evidence>
<keyword evidence="2" id="KW-1185">Reference proteome</keyword>
<feature type="region of interest" description="Disordered" evidence="1">
    <location>
        <begin position="1"/>
        <end position="26"/>
    </location>
</feature>
<organism evidence="2 3">
    <name type="scientific">Panagrolaimus davidi</name>
    <dbReference type="NCBI Taxonomy" id="227884"/>
    <lineage>
        <taxon>Eukaryota</taxon>
        <taxon>Metazoa</taxon>
        <taxon>Ecdysozoa</taxon>
        <taxon>Nematoda</taxon>
        <taxon>Chromadorea</taxon>
        <taxon>Rhabditida</taxon>
        <taxon>Tylenchina</taxon>
        <taxon>Panagrolaimomorpha</taxon>
        <taxon>Panagrolaimoidea</taxon>
        <taxon>Panagrolaimidae</taxon>
        <taxon>Panagrolaimus</taxon>
    </lineage>
</organism>
<reference evidence="3" key="1">
    <citation type="submission" date="2022-11" db="UniProtKB">
        <authorList>
            <consortium name="WormBaseParasite"/>
        </authorList>
    </citation>
    <scope>IDENTIFICATION</scope>
</reference>